<name>A0A6I6AKV5_9PLAN</name>
<dbReference type="InterPro" id="IPR011040">
    <property type="entry name" value="Sialidase"/>
</dbReference>
<accession>A0A6I6AKV5</accession>
<organism evidence="2 3">
    <name type="scientific">Gimesia benthica</name>
    <dbReference type="NCBI Taxonomy" id="2608982"/>
    <lineage>
        <taxon>Bacteria</taxon>
        <taxon>Pseudomonadati</taxon>
        <taxon>Planctomycetota</taxon>
        <taxon>Planctomycetia</taxon>
        <taxon>Planctomycetales</taxon>
        <taxon>Planctomycetaceae</taxon>
        <taxon>Gimesia</taxon>
    </lineage>
</organism>
<evidence type="ECO:0000259" key="1">
    <source>
        <dbReference type="Pfam" id="PF13088"/>
    </source>
</evidence>
<evidence type="ECO:0000313" key="3">
    <source>
        <dbReference type="Proteomes" id="UP000427281"/>
    </source>
</evidence>
<dbReference type="PANTHER" id="PTHR43752">
    <property type="entry name" value="BNR/ASP-BOX REPEAT FAMILY PROTEIN"/>
    <property type="match status" value="1"/>
</dbReference>
<protein>
    <submittedName>
        <fullName evidence="2">Exo-alpha-sialidase</fullName>
    </submittedName>
</protein>
<dbReference type="Pfam" id="PF13088">
    <property type="entry name" value="BNR_2"/>
    <property type="match status" value="1"/>
</dbReference>
<feature type="domain" description="Sialidase" evidence="1">
    <location>
        <begin position="14"/>
        <end position="295"/>
    </location>
</feature>
<dbReference type="EMBL" id="CP043930">
    <property type="protein sequence ID" value="QGQ27147.1"/>
    <property type="molecule type" value="Genomic_DNA"/>
</dbReference>
<dbReference type="Proteomes" id="UP000427281">
    <property type="component" value="Chromosome"/>
</dbReference>
<sequence length="344" mass="38889">MFQGIPGLERSKDGRLWVLWYSGGITEGELNYVILVTSGDDGKTWSGPKLVIDPPGPVRAYDPALWRDPSGKLWLFWAQSYRWWDGRSGVWAITTDEADKENPTWSKPRRICNGIMMNKPTVLSNGDWLLPVAVWKQPAKEAIEYRFDLPEERGGNIIISRDQGKTFELLGQTDVPERTFDEHMIVERKDGSLWTLVRTRYGIGESISTDGGKTWSAGKASTIPHINARFFIRRLNSGNLLLVRHNPADRKTRRDLTAYISKDDGKTWEGGLLLDERPGVSYPDGVQSKDGTIYIIYDYSRTGDKNILMTTFTEEDVLAGKPVSGKVRQRVLINEATGEIPKKK</sequence>
<dbReference type="KEGG" id="gim:F1728_29835"/>
<gene>
    <name evidence="2" type="ORF">F1728_29835</name>
</gene>
<dbReference type="CDD" id="cd15482">
    <property type="entry name" value="Sialidase_non-viral"/>
    <property type="match status" value="1"/>
</dbReference>
<evidence type="ECO:0000313" key="2">
    <source>
        <dbReference type="EMBL" id="QGQ27147.1"/>
    </source>
</evidence>
<dbReference type="PANTHER" id="PTHR43752:SF2">
    <property type="entry name" value="BNR_ASP-BOX REPEAT FAMILY PROTEIN"/>
    <property type="match status" value="1"/>
</dbReference>
<dbReference type="Gene3D" id="2.120.10.10">
    <property type="match status" value="1"/>
</dbReference>
<reference evidence="2 3" key="1">
    <citation type="submission" date="2019-09" db="EMBL/GenBank/DDBJ databases">
        <title>Gimesia benthica sp. nov., a novel bacterium isolated from deep-sea water of the Northwest Indian Ocean.</title>
        <authorList>
            <person name="Dai X."/>
        </authorList>
    </citation>
    <scope>NUCLEOTIDE SEQUENCE [LARGE SCALE GENOMIC DNA]</scope>
    <source>
        <strain evidence="2 3">E7</strain>
    </source>
</reference>
<keyword evidence="3" id="KW-1185">Reference proteome</keyword>
<dbReference type="AlphaFoldDB" id="A0A6I6AKV5"/>
<proteinExistence type="predicted"/>
<dbReference type="InterPro" id="IPR036278">
    <property type="entry name" value="Sialidase_sf"/>
</dbReference>
<dbReference type="SUPFAM" id="SSF50939">
    <property type="entry name" value="Sialidases"/>
    <property type="match status" value="1"/>
</dbReference>